<organism evidence="2 3">
    <name type="scientific">Mycolicibacterium flavescens</name>
    <name type="common">Mycobacterium flavescens</name>
    <dbReference type="NCBI Taxonomy" id="1776"/>
    <lineage>
        <taxon>Bacteria</taxon>
        <taxon>Bacillati</taxon>
        <taxon>Actinomycetota</taxon>
        <taxon>Actinomycetes</taxon>
        <taxon>Mycobacteriales</taxon>
        <taxon>Mycobacteriaceae</taxon>
        <taxon>Mycolicibacterium</taxon>
    </lineage>
</organism>
<dbReference type="RefSeq" id="WP_069412456.1">
    <property type="nucleotide sequence ID" value="NZ_JACKUL010000008.1"/>
</dbReference>
<accession>A0A1E3RNG5</accession>
<dbReference type="Gene3D" id="3.10.450.50">
    <property type="match status" value="1"/>
</dbReference>
<reference evidence="3" key="1">
    <citation type="submission" date="2016-09" db="EMBL/GenBank/DDBJ databases">
        <authorList>
            <person name="Greninger A.L."/>
            <person name="Jerome K.R."/>
            <person name="Mcnair B."/>
            <person name="Wallis C."/>
            <person name="Fang F."/>
        </authorList>
    </citation>
    <scope>NUCLEOTIDE SEQUENCE [LARGE SCALE GENOMIC DNA]</scope>
    <source>
        <strain evidence="3">M6</strain>
    </source>
</reference>
<dbReference type="STRING" id="1776.BHQ18_04850"/>
<name>A0A1E3RNG5_MYCFV</name>
<dbReference type="EMBL" id="MIHA01000003">
    <property type="protein sequence ID" value="ODQ91433.1"/>
    <property type="molecule type" value="Genomic_DNA"/>
</dbReference>
<keyword evidence="3" id="KW-1185">Reference proteome</keyword>
<dbReference type="OrthoDB" id="4715423at2"/>
<evidence type="ECO:0000313" key="2">
    <source>
        <dbReference type="EMBL" id="ODQ91433.1"/>
    </source>
</evidence>
<dbReference type="Proteomes" id="UP000094053">
    <property type="component" value="Unassembled WGS sequence"/>
</dbReference>
<evidence type="ECO:0000313" key="3">
    <source>
        <dbReference type="Proteomes" id="UP000094053"/>
    </source>
</evidence>
<dbReference type="SUPFAM" id="SSF54427">
    <property type="entry name" value="NTF2-like"/>
    <property type="match status" value="1"/>
</dbReference>
<comment type="caution">
    <text evidence="2">The sequence shown here is derived from an EMBL/GenBank/DDBJ whole genome shotgun (WGS) entry which is preliminary data.</text>
</comment>
<dbReference type="AlphaFoldDB" id="A0A1E3RNG5"/>
<dbReference type="InterPro" id="IPR037401">
    <property type="entry name" value="SnoaL-like"/>
</dbReference>
<gene>
    <name evidence="2" type="ORF">BHQ18_04850</name>
</gene>
<evidence type="ECO:0000259" key="1">
    <source>
        <dbReference type="Pfam" id="PF12680"/>
    </source>
</evidence>
<dbReference type="Pfam" id="PF12680">
    <property type="entry name" value="SnoaL_2"/>
    <property type="match status" value="1"/>
</dbReference>
<feature type="domain" description="SnoaL-like" evidence="1">
    <location>
        <begin position="12"/>
        <end position="111"/>
    </location>
</feature>
<sequence length="140" mass="15716">MTITGADLEHFIRRWYELWNDQDKQGWLQHWKDAAPGEPTLEDPVGTPVKRGWELAAELWDRTGPNHPAVRIEQIILGGSEAVVVCHNEGTYRGEALVIPSVDVWRVNADGTSSVRSFWEIPDHIPYGKWTAKTGSALAS</sequence>
<protein>
    <recommendedName>
        <fullName evidence="1">SnoaL-like domain-containing protein</fullName>
    </recommendedName>
</protein>
<dbReference type="InterPro" id="IPR032710">
    <property type="entry name" value="NTF2-like_dom_sf"/>
</dbReference>
<proteinExistence type="predicted"/>